<accession>A0A9P4JSV1</accession>
<sequence>MKLTTLAVAVFVAVASAGGAIAPNVKNDAALSKTGYEICAICENHFDHCMKGCSVQDLNCYLGCRAETCKKGPLRCNKGGKCGKNYCSKAESETRAVDFEAPVAPASVPEDAGHLCDACVEHYNSCTKWCPGGVVRCLKECKKNTCKNGPLLCHKGKLCGVSPCSESLNEREDELASASLASSEGSSALPASPKNSPAETEEAESARGPPPVHRGCEKCTQFYDNCIKWCPPGMISCLKECKTATCYDGPQQCRDRRTCPWACKEGWKRTEEEEEKEEEKEEEEEEEEEEAIPATTKHIDTALTQNRPPPMDPCTPCKDHYAKCARWCPSGMINCLKECRRDTCRNGLDICHSGGKCSDWSCREG</sequence>
<dbReference type="EMBL" id="ML993874">
    <property type="protein sequence ID" value="KAF2204525.1"/>
    <property type="molecule type" value="Genomic_DNA"/>
</dbReference>
<proteinExistence type="predicted"/>
<dbReference type="Proteomes" id="UP000799536">
    <property type="component" value="Unassembled WGS sequence"/>
</dbReference>
<evidence type="ECO:0000313" key="3">
    <source>
        <dbReference type="EMBL" id="KAF2204525.1"/>
    </source>
</evidence>
<keyword evidence="2" id="KW-0732">Signal</keyword>
<gene>
    <name evidence="3" type="ORF">GQ43DRAFT_493248</name>
</gene>
<dbReference type="AlphaFoldDB" id="A0A9P4JSV1"/>
<feature type="region of interest" description="Disordered" evidence="1">
    <location>
        <begin position="175"/>
        <end position="212"/>
    </location>
</feature>
<feature type="region of interest" description="Disordered" evidence="1">
    <location>
        <begin position="270"/>
        <end position="293"/>
    </location>
</feature>
<keyword evidence="4" id="KW-1185">Reference proteome</keyword>
<feature type="chain" id="PRO_5040374770" evidence="2">
    <location>
        <begin position="18"/>
        <end position="365"/>
    </location>
</feature>
<feature type="compositionally biased region" description="Low complexity" evidence="1">
    <location>
        <begin position="176"/>
        <end position="193"/>
    </location>
</feature>
<feature type="signal peptide" evidence="2">
    <location>
        <begin position="1"/>
        <end position="17"/>
    </location>
</feature>
<evidence type="ECO:0000256" key="1">
    <source>
        <dbReference type="SAM" id="MobiDB-lite"/>
    </source>
</evidence>
<comment type="caution">
    <text evidence="3">The sequence shown here is derived from an EMBL/GenBank/DDBJ whole genome shotgun (WGS) entry which is preliminary data.</text>
</comment>
<evidence type="ECO:0000256" key="2">
    <source>
        <dbReference type="SAM" id="SignalP"/>
    </source>
</evidence>
<reference evidence="3" key="1">
    <citation type="journal article" date="2020" name="Stud. Mycol.">
        <title>101 Dothideomycetes genomes: a test case for predicting lifestyles and emergence of pathogens.</title>
        <authorList>
            <person name="Haridas S."/>
            <person name="Albert R."/>
            <person name="Binder M."/>
            <person name="Bloem J."/>
            <person name="Labutti K."/>
            <person name="Salamov A."/>
            <person name="Andreopoulos B."/>
            <person name="Baker S."/>
            <person name="Barry K."/>
            <person name="Bills G."/>
            <person name="Bluhm B."/>
            <person name="Cannon C."/>
            <person name="Castanera R."/>
            <person name="Culley D."/>
            <person name="Daum C."/>
            <person name="Ezra D."/>
            <person name="Gonzalez J."/>
            <person name="Henrissat B."/>
            <person name="Kuo A."/>
            <person name="Liang C."/>
            <person name="Lipzen A."/>
            <person name="Lutzoni F."/>
            <person name="Magnuson J."/>
            <person name="Mondo S."/>
            <person name="Nolan M."/>
            <person name="Ohm R."/>
            <person name="Pangilinan J."/>
            <person name="Park H.-J."/>
            <person name="Ramirez L."/>
            <person name="Alfaro M."/>
            <person name="Sun H."/>
            <person name="Tritt A."/>
            <person name="Yoshinaga Y."/>
            <person name="Zwiers L.-H."/>
            <person name="Turgeon B."/>
            <person name="Goodwin S."/>
            <person name="Spatafora J."/>
            <person name="Crous P."/>
            <person name="Grigoriev I."/>
        </authorList>
    </citation>
    <scope>NUCLEOTIDE SEQUENCE</scope>
    <source>
        <strain evidence="3">ATCC 74209</strain>
    </source>
</reference>
<feature type="compositionally biased region" description="Acidic residues" evidence="1">
    <location>
        <begin position="272"/>
        <end position="291"/>
    </location>
</feature>
<organism evidence="3 4">
    <name type="scientific">Delitschia confertaspora ATCC 74209</name>
    <dbReference type="NCBI Taxonomy" id="1513339"/>
    <lineage>
        <taxon>Eukaryota</taxon>
        <taxon>Fungi</taxon>
        <taxon>Dikarya</taxon>
        <taxon>Ascomycota</taxon>
        <taxon>Pezizomycotina</taxon>
        <taxon>Dothideomycetes</taxon>
        <taxon>Pleosporomycetidae</taxon>
        <taxon>Pleosporales</taxon>
        <taxon>Delitschiaceae</taxon>
        <taxon>Delitschia</taxon>
    </lineage>
</organism>
<evidence type="ECO:0000313" key="4">
    <source>
        <dbReference type="Proteomes" id="UP000799536"/>
    </source>
</evidence>
<protein>
    <submittedName>
        <fullName evidence="3">Uncharacterized protein</fullName>
    </submittedName>
</protein>
<name>A0A9P4JSV1_9PLEO</name>